<proteinExistence type="inferred from homology"/>
<dbReference type="EMBL" id="NCKU01001951">
    <property type="protein sequence ID" value="RWS10832.1"/>
    <property type="molecule type" value="Genomic_DNA"/>
</dbReference>
<dbReference type="Gene3D" id="1.10.510.10">
    <property type="entry name" value="Transferase(Phosphotransferase) domain 1"/>
    <property type="match status" value="1"/>
</dbReference>
<dbReference type="EC" id="2.7.11.1" evidence="1"/>
<dbReference type="GO" id="GO:0004674">
    <property type="term" value="F:protein serine/threonine kinase activity"/>
    <property type="evidence" value="ECO:0007669"/>
    <property type="project" value="UniProtKB-KW"/>
</dbReference>
<evidence type="ECO:0000313" key="10">
    <source>
        <dbReference type="EMBL" id="RWS10832.1"/>
    </source>
</evidence>
<evidence type="ECO:0000313" key="9">
    <source>
        <dbReference type="EMBL" id="RWS10822.1"/>
    </source>
</evidence>
<dbReference type="InterPro" id="IPR017441">
    <property type="entry name" value="Protein_kinase_ATP_BS"/>
</dbReference>
<dbReference type="InterPro" id="IPR011009">
    <property type="entry name" value="Kinase-like_dom_sf"/>
</dbReference>
<dbReference type="InterPro" id="IPR050235">
    <property type="entry name" value="CK1_Ser-Thr_kinase"/>
</dbReference>
<dbReference type="STRING" id="1965070.A0A443R6C3"/>
<keyword evidence="9" id="KW-0808">Transferase</keyword>
<evidence type="ECO:0000259" key="7">
    <source>
        <dbReference type="PROSITE" id="PS50011"/>
    </source>
</evidence>
<evidence type="ECO:0000256" key="6">
    <source>
        <dbReference type="SAM" id="MobiDB-lite"/>
    </source>
</evidence>
<dbReference type="SMART" id="SM00220">
    <property type="entry name" value="S_TKc"/>
    <property type="match status" value="1"/>
</dbReference>
<dbReference type="PROSITE" id="PS50011">
    <property type="entry name" value="PROTEIN_KINASE_DOM"/>
    <property type="match status" value="1"/>
</dbReference>
<sequence>MSKDIPNKKENYENNGEEVIGRSFRIGKKIGSGSFGELRLGQDMETNEMVAIKLEPKISKGHTLHHEYRIYRKLGIMEGIPKVYYYGSCGKFNALVMELLWRSLSECFESCHKKFSVKTTIQVALQMIDRVEYVHSKGIVYRDIKPENFVFGKPGTSKQHLLHIIDFGLAKEYIDPKTNKHIVYRTGKSLTGTARYMSINTHLGKEQSRRDDLESIGHVLLYFLRGSLPWQKLSTDPKEKYRKICETKQAVSIEELCDGFPSEFAEYMHYVRELGFYDNPNYAYLKKLFNDLFEKSNYKHDGIYDWNHLSYIKSKVDSEMENLSMVKLKQSKNEMKQNSAEKLTQEKKLE</sequence>
<reference evidence="9 11" key="1">
    <citation type="journal article" date="2018" name="Gigascience">
        <title>Genomes of trombidid mites reveal novel predicted allergens and laterally-transferred genes associated with secondary metabolism.</title>
        <authorList>
            <person name="Dong X."/>
            <person name="Chaisiri K."/>
            <person name="Xia D."/>
            <person name="Armstrong S.D."/>
            <person name="Fang Y."/>
            <person name="Donnelly M.J."/>
            <person name="Kadowaki T."/>
            <person name="McGarry J.W."/>
            <person name="Darby A.C."/>
            <person name="Makepeace B.L."/>
        </authorList>
    </citation>
    <scope>NUCLEOTIDE SEQUENCE [LARGE SCALE GENOMIC DNA]</scope>
    <source>
        <strain evidence="9">UoL-WK</strain>
    </source>
</reference>
<feature type="region of interest" description="Disordered" evidence="6">
    <location>
        <begin position="331"/>
        <end position="350"/>
    </location>
</feature>
<dbReference type="Proteomes" id="UP000285301">
    <property type="component" value="Unassembled WGS sequence"/>
</dbReference>
<evidence type="ECO:0000313" key="11">
    <source>
        <dbReference type="Proteomes" id="UP000285301"/>
    </source>
</evidence>
<dbReference type="GO" id="GO:0005524">
    <property type="term" value="F:ATP binding"/>
    <property type="evidence" value="ECO:0007669"/>
    <property type="project" value="UniProtKB-UniRule"/>
</dbReference>
<comment type="similarity">
    <text evidence="5">Belongs to the protein kinase superfamily.</text>
</comment>
<keyword evidence="2 4" id="KW-0547">Nucleotide-binding</keyword>
<dbReference type="InterPro" id="IPR008271">
    <property type="entry name" value="Ser/Thr_kinase_AS"/>
</dbReference>
<evidence type="ECO:0000256" key="4">
    <source>
        <dbReference type="PROSITE-ProRule" id="PRU10141"/>
    </source>
</evidence>
<dbReference type="EMBL" id="NCKU01002343">
    <property type="protein sequence ID" value="RWS09792.1"/>
    <property type="molecule type" value="Genomic_DNA"/>
</dbReference>
<dbReference type="AlphaFoldDB" id="A0A443R6C3"/>
<evidence type="ECO:0000256" key="1">
    <source>
        <dbReference type="ARBA" id="ARBA00012513"/>
    </source>
</evidence>
<dbReference type="PROSITE" id="PS00108">
    <property type="entry name" value="PROTEIN_KINASE_ST"/>
    <property type="match status" value="1"/>
</dbReference>
<dbReference type="PROSITE" id="PS00107">
    <property type="entry name" value="PROTEIN_KINASE_ATP"/>
    <property type="match status" value="1"/>
</dbReference>
<dbReference type="SUPFAM" id="SSF56112">
    <property type="entry name" value="Protein kinase-like (PK-like)"/>
    <property type="match status" value="1"/>
</dbReference>
<dbReference type="OrthoDB" id="6501216at2759"/>
<comment type="caution">
    <text evidence="9">The sequence shown here is derived from an EMBL/GenBank/DDBJ whole genome shotgun (WGS) entry which is preliminary data.</text>
</comment>
<evidence type="ECO:0000256" key="2">
    <source>
        <dbReference type="ARBA" id="ARBA00022741"/>
    </source>
</evidence>
<dbReference type="PANTHER" id="PTHR11909">
    <property type="entry name" value="CASEIN KINASE-RELATED"/>
    <property type="match status" value="1"/>
</dbReference>
<feature type="binding site" evidence="4">
    <location>
        <position position="53"/>
    </location>
    <ligand>
        <name>ATP</name>
        <dbReference type="ChEBI" id="CHEBI:30616"/>
    </ligand>
</feature>
<feature type="domain" description="Protein kinase" evidence="7">
    <location>
        <begin position="24"/>
        <end position="293"/>
    </location>
</feature>
<keyword evidence="11" id="KW-1185">Reference proteome</keyword>
<keyword evidence="3 4" id="KW-0067">ATP-binding</keyword>
<protein>
    <recommendedName>
        <fullName evidence="1">non-specific serine/threonine protein kinase</fullName>
        <ecNumber evidence="1">2.7.11.1</ecNumber>
    </recommendedName>
</protein>
<name>A0A443R6C3_9ACAR</name>
<accession>A0A443R6C3</accession>
<evidence type="ECO:0000313" key="8">
    <source>
        <dbReference type="EMBL" id="RWS09792.1"/>
    </source>
</evidence>
<organism evidence="9 11">
    <name type="scientific">Dinothrombium tinctorium</name>
    <dbReference type="NCBI Taxonomy" id="1965070"/>
    <lineage>
        <taxon>Eukaryota</taxon>
        <taxon>Metazoa</taxon>
        <taxon>Ecdysozoa</taxon>
        <taxon>Arthropoda</taxon>
        <taxon>Chelicerata</taxon>
        <taxon>Arachnida</taxon>
        <taxon>Acari</taxon>
        <taxon>Acariformes</taxon>
        <taxon>Trombidiformes</taxon>
        <taxon>Prostigmata</taxon>
        <taxon>Anystina</taxon>
        <taxon>Parasitengona</taxon>
        <taxon>Trombidioidea</taxon>
        <taxon>Trombidiidae</taxon>
        <taxon>Dinothrombium</taxon>
    </lineage>
</organism>
<reference evidence="9" key="2">
    <citation type="submission" date="2018-11" db="EMBL/GenBank/DDBJ databases">
        <title>Trombidioid mite genomics.</title>
        <authorList>
            <person name="Dong X."/>
        </authorList>
    </citation>
    <scope>NUCLEOTIDE SEQUENCE</scope>
    <source>
        <strain evidence="9">UoL-WK</strain>
    </source>
</reference>
<dbReference type="InterPro" id="IPR000719">
    <property type="entry name" value="Prot_kinase_dom"/>
</dbReference>
<dbReference type="Pfam" id="PF00069">
    <property type="entry name" value="Pkinase"/>
    <property type="match status" value="1"/>
</dbReference>
<keyword evidence="9" id="KW-0418">Kinase</keyword>
<dbReference type="FunFam" id="1.10.510.10:FF:000596">
    <property type="entry name" value="CK1 family protein kinase"/>
    <property type="match status" value="1"/>
</dbReference>
<evidence type="ECO:0000256" key="3">
    <source>
        <dbReference type="ARBA" id="ARBA00022840"/>
    </source>
</evidence>
<keyword evidence="5" id="KW-0723">Serine/threonine-protein kinase</keyword>
<evidence type="ECO:0000256" key="5">
    <source>
        <dbReference type="RuleBase" id="RU000304"/>
    </source>
</evidence>
<dbReference type="EMBL" id="NCKU01001953">
    <property type="protein sequence ID" value="RWS10822.1"/>
    <property type="molecule type" value="Genomic_DNA"/>
</dbReference>
<gene>
    <name evidence="10" type="ORF">B4U79_10067</name>
    <name evidence="8" type="ORF">B4U79_11891</name>
    <name evidence="9" type="ORF">B4U79_13259</name>
</gene>